<comment type="caution">
    <text evidence="8">The sequence shown here is derived from an EMBL/GenBank/DDBJ whole genome shotgun (WGS) entry which is preliminary data.</text>
</comment>
<reference evidence="7 10" key="3">
    <citation type="submission" date="2019-11" db="EMBL/GenBank/DDBJ databases">
        <title>Whole-genome sequence of Rhodoplanes serenus DSM 18633, type strain.</title>
        <authorList>
            <person name="Kyndt J.A."/>
            <person name="Meyer T.E."/>
        </authorList>
    </citation>
    <scope>NUCLEOTIDE SEQUENCE [LARGE SCALE GENOMIC DNA]</scope>
    <source>
        <strain evidence="7 10">DSM 18633</strain>
    </source>
</reference>
<keyword evidence="3 6" id="KW-0812">Transmembrane</keyword>
<dbReference type="EMBL" id="WNKV01000014">
    <property type="protein sequence ID" value="MTW18049.1"/>
    <property type="molecule type" value="Genomic_DNA"/>
</dbReference>
<protein>
    <submittedName>
        <fullName evidence="8">Uncharacterized protein</fullName>
    </submittedName>
</protein>
<keyword evidence="2" id="KW-1003">Cell membrane</keyword>
<evidence type="ECO:0000256" key="1">
    <source>
        <dbReference type="ARBA" id="ARBA00004236"/>
    </source>
</evidence>
<organism evidence="8 9">
    <name type="scientific">Rhodoplanes serenus</name>
    <dbReference type="NCBI Taxonomy" id="200615"/>
    <lineage>
        <taxon>Bacteria</taxon>
        <taxon>Pseudomonadati</taxon>
        <taxon>Pseudomonadota</taxon>
        <taxon>Alphaproteobacteria</taxon>
        <taxon>Hyphomicrobiales</taxon>
        <taxon>Nitrobacteraceae</taxon>
        <taxon>Rhodoplanes</taxon>
    </lineage>
</organism>
<dbReference type="RefSeq" id="WP_111388246.1">
    <property type="nucleotide sequence ID" value="NZ_NPEW01000315.1"/>
</dbReference>
<evidence type="ECO:0000256" key="4">
    <source>
        <dbReference type="ARBA" id="ARBA00022989"/>
    </source>
</evidence>
<dbReference type="AlphaFoldDB" id="A0A327JVI1"/>
<evidence type="ECO:0000256" key="2">
    <source>
        <dbReference type="ARBA" id="ARBA00022475"/>
    </source>
</evidence>
<name>A0A327JVI1_9BRAD</name>
<evidence type="ECO:0000313" key="9">
    <source>
        <dbReference type="Proteomes" id="UP000289200"/>
    </source>
</evidence>
<dbReference type="InterPro" id="IPR005899">
    <property type="entry name" value="Na_pump_deCOase"/>
</dbReference>
<dbReference type="GO" id="GO:0005886">
    <property type="term" value="C:plasma membrane"/>
    <property type="evidence" value="ECO:0007669"/>
    <property type="project" value="UniProtKB-SubCell"/>
</dbReference>
<evidence type="ECO:0000256" key="6">
    <source>
        <dbReference type="SAM" id="Phobius"/>
    </source>
</evidence>
<accession>A0A327JVI1</accession>
<dbReference type="OrthoDB" id="7961018at2"/>
<reference evidence="8" key="1">
    <citation type="submission" date="2018-10" db="EMBL/GenBank/DDBJ databases">
        <authorList>
            <person name="Peiro R."/>
            <person name="Begona"/>
            <person name="Cbmso G."/>
            <person name="Lopez M."/>
            <person name="Gonzalez S."/>
            <person name="Sacristan E."/>
            <person name="Castillo E."/>
        </authorList>
    </citation>
    <scope>NUCLEOTIDE SEQUENCE</scope>
    <source>
        <strain evidence="8">Rhod_genome</strain>
    </source>
</reference>
<evidence type="ECO:0000256" key="3">
    <source>
        <dbReference type="ARBA" id="ARBA00022692"/>
    </source>
</evidence>
<proteinExistence type="predicted"/>
<keyword evidence="5 6" id="KW-0472">Membrane</keyword>
<dbReference type="Proteomes" id="UP000289200">
    <property type="component" value="Unassembled WGS sequence"/>
</dbReference>
<evidence type="ECO:0000313" key="10">
    <source>
        <dbReference type="Proteomes" id="UP000438991"/>
    </source>
</evidence>
<dbReference type="EMBL" id="UWOC01000133">
    <property type="protein sequence ID" value="VCU08667.1"/>
    <property type="molecule type" value="Genomic_DNA"/>
</dbReference>
<evidence type="ECO:0000313" key="7">
    <source>
        <dbReference type="EMBL" id="MTW18049.1"/>
    </source>
</evidence>
<keyword evidence="9" id="KW-1185">Reference proteome</keyword>
<keyword evidence="4 6" id="KW-1133">Transmembrane helix</keyword>
<evidence type="ECO:0000313" key="8">
    <source>
        <dbReference type="EMBL" id="VCU08667.1"/>
    </source>
</evidence>
<gene>
    <name evidence="7" type="ORF">GJ689_17760</name>
    <name evidence="8" type="ORF">RHODGE_RHODGE_01830</name>
</gene>
<dbReference type="GO" id="GO:0036376">
    <property type="term" value="P:sodium ion export across plasma membrane"/>
    <property type="evidence" value="ECO:0007669"/>
    <property type="project" value="InterPro"/>
</dbReference>
<sequence>MDKLTFGLTMMVVGIGGTFLTLAILIWSIQILKKLFPLSAEDGNKSNRG</sequence>
<evidence type="ECO:0000256" key="5">
    <source>
        <dbReference type="ARBA" id="ARBA00023136"/>
    </source>
</evidence>
<dbReference type="GO" id="GO:0015081">
    <property type="term" value="F:sodium ion transmembrane transporter activity"/>
    <property type="evidence" value="ECO:0007669"/>
    <property type="project" value="InterPro"/>
</dbReference>
<comment type="subcellular location">
    <subcellularLocation>
        <location evidence="1">Cell membrane</location>
    </subcellularLocation>
</comment>
<dbReference type="Pfam" id="PF04277">
    <property type="entry name" value="OAD_gamma"/>
    <property type="match status" value="1"/>
</dbReference>
<reference evidence="9" key="2">
    <citation type="submission" date="2018-10" db="EMBL/GenBank/DDBJ databases">
        <authorList>
            <person name="Peiro R."/>
            <person name="Begona"/>
            <person name="Cbmso G."/>
            <person name="Lopez M."/>
            <person name="Gonzalez S."/>
            <person name="Sacristan E."/>
            <person name="Castillo E."/>
        </authorList>
    </citation>
    <scope>NUCLEOTIDE SEQUENCE [LARGE SCALE GENOMIC DNA]</scope>
</reference>
<dbReference type="NCBIfam" id="NF040909">
    <property type="entry name" value="OadG_rel_small"/>
    <property type="match status" value="1"/>
</dbReference>
<dbReference type="Proteomes" id="UP000438991">
    <property type="component" value="Unassembled WGS sequence"/>
</dbReference>
<feature type="transmembrane region" description="Helical" evidence="6">
    <location>
        <begin position="6"/>
        <end position="29"/>
    </location>
</feature>